<evidence type="ECO:0000256" key="1">
    <source>
        <dbReference type="SAM" id="MobiDB-lite"/>
    </source>
</evidence>
<accession>X6NB60</accession>
<reference evidence="2 3" key="1">
    <citation type="journal article" date="2013" name="Curr. Biol.">
        <title>The Genome of the Foraminiferan Reticulomyxa filosa.</title>
        <authorList>
            <person name="Glockner G."/>
            <person name="Hulsmann N."/>
            <person name="Schleicher M."/>
            <person name="Noegel A.A."/>
            <person name="Eichinger L."/>
            <person name="Gallinger C."/>
            <person name="Pawlowski J."/>
            <person name="Sierra R."/>
            <person name="Euteneuer U."/>
            <person name="Pillet L."/>
            <person name="Moustafa A."/>
            <person name="Platzer M."/>
            <person name="Groth M."/>
            <person name="Szafranski K."/>
            <person name="Schliwa M."/>
        </authorList>
    </citation>
    <scope>NUCLEOTIDE SEQUENCE [LARGE SCALE GENOMIC DNA]</scope>
</reference>
<comment type="caution">
    <text evidence="2">The sequence shown here is derived from an EMBL/GenBank/DDBJ whole genome shotgun (WGS) entry which is preliminary data.</text>
</comment>
<dbReference type="EMBL" id="ASPP01010312">
    <property type="protein sequence ID" value="ETO22994.1"/>
    <property type="molecule type" value="Genomic_DNA"/>
</dbReference>
<gene>
    <name evidence="2" type="ORF">RFI_14191</name>
</gene>
<dbReference type="Proteomes" id="UP000023152">
    <property type="component" value="Unassembled WGS sequence"/>
</dbReference>
<evidence type="ECO:0000313" key="3">
    <source>
        <dbReference type="Proteomes" id="UP000023152"/>
    </source>
</evidence>
<name>X6NB60_RETFI</name>
<protein>
    <submittedName>
        <fullName evidence="2">Uncharacterized protein</fullName>
    </submittedName>
</protein>
<proteinExistence type="predicted"/>
<feature type="region of interest" description="Disordered" evidence="1">
    <location>
        <begin position="53"/>
        <end position="90"/>
    </location>
</feature>
<keyword evidence="3" id="KW-1185">Reference proteome</keyword>
<feature type="compositionally biased region" description="Basic and acidic residues" evidence="1">
    <location>
        <begin position="53"/>
        <end position="72"/>
    </location>
</feature>
<feature type="region of interest" description="Disordered" evidence="1">
    <location>
        <begin position="138"/>
        <end position="200"/>
    </location>
</feature>
<organism evidence="2 3">
    <name type="scientific">Reticulomyxa filosa</name>
    <dbReference type="NCBI Taxonomy" id="46433"/>
    <lineage>
        <taxon>Eukaryota</taxon>
        <taxon>Sar</taxon>
        <taxon>Rhizaria</taxon>
        <taxon>Retaria</taxon>
        <taxon>Foraminifera</taxon>
        <taxon>Monothalamids</taxon>
        <taxon>Reticulomyxidae</taxon>
        <taxon>Reticulomyxa</taxon>
    </lineage>
</organism>
<evidence type="ECO:0000313" key="2">
    <source>
        <dbReference type="EMBL" id="ETO22994.1"/>
    </source>
</evidence>
<feature type="compositionally biased region" description="Polar residues" evidence="1">
    <location>
        <begin position="154"/>
        <end position="178"/>
    </location>
</feature>
<dbReference type="AlphaFoldDB" id="X6NB60"/>
<sequence length="200" mass="23275">MCCQIPKSQLHIHHIRPETKENEQIVNKQTIVYLSQNAVEKLALEQNHITKEQLEAEKGTKEEQQSLVEERSHHHVHRHEYSLSDDDDTILQHPNDYNDITLHENNRFQKQHANGGIDNTNSAQRELHKHMSDAVRFQKERSIPTRPYRVHLSDQIQVSPTNSTTNLSQASCKPQSNPDQHKTQTKNLNVTSFEIERVET</sequence>